<dbReference type="PROSITE" id="PS50405">
    <property type="entry name" value="GST_CTER"/>
    <property type="match status" value="1"/>
</dbReference>
<dbReference type="CDD" id="cd03046">
    <property type="entry name" value="GST_N_GTT1_like"/>
    <property type="match status" value="1"/>
</dbReference>
<evidence type="ECO:0000259" key="4">
    <source>
        <dbReference type="PROSITE" id="PS50405"/>
    </source>
</evidence>
<accession>X0H2R3</accession>
<dbReference type="InterPro" id="IPR036282">
    <property type="entry name" value="Glutathione-S-Trfase_C_sf"/>
</dbReference>
<evidence type="ECO:0000256" key="1">
    <source>
        <dbReference type="ARBA" id="ARBA00007409"/>
    </source>
</evidence>
<dbReference type="InterPro" id="IPR004046">
    <property type="entry name" value="GST_C"/>
</dbReference>
<dbReference type="Pfam" id="PF02798">
    <property type="entry name" value="GST_N"/>
    <property type="match status" value="1"/>
</dbReference>
<reference evidence="5" key="1">
    <citation type="submission" date="2011-11" db="EMBL/GenBank/DDBJ databases">
        <title>The Genome Sequence of Fusarium oxysporum PHW808.</title>
        <authorList>
            <consortium name="The Broad Institute Genome Sequencing Platform"/>
            <person name="Ma L.-J."/>
            <person name="Gale L.R."/>
            <person name="Schwartz D.C."/>
            <person name="Zhou S."/>
            <person name="Corby-Kistler H."/>
            <person name="Young S.K."/>
            <person name="Zeng Q."/>
            <person name="Gargeya S."/>
            <person name="Fitzgerald M."/>
            <person name="Haas B."/>
            <person name="Abouelleil A."/>
            <person name="Alvarado L."/>
            <person name="Arachchi H.M."/>
            <person name="Berlin A."/>
            <person name="Brown A."/>
            <person name="Chapman S.B."/>
            <person name="Chen Z."/>
            <person name="Dunbar C."/>
            <person name="Freedman E."/>
            <person name="Gearin G."/>
            <person name="Goldberg J."/>
            <person name="Griggs A."/>
            <person name="Gujja S."/>
            <person name="Heiman D."/>
            <person name="Howarth C."/>
            <person name="Larson L."/>
            <person name="Lui A."/>
            <person name="MacDonald P.J.P."/>
            <person name="Montmayeur A."/>
            <person name="Murphy C."/>
            <person name="Neiman D."/>
            <person name="Pearson M."/>
            <person name="Priest M."/>
            <person name="Roberts A."/>
            <person name="Saif S."/>
            <person name="Shea T."/>
            <person name="Shenoy N."/>
            <person name="Sisk P."/>
            <person name="Stolte C."/>
            <person name="Sykes S."/>
            <person name="Wortman J."/>
            <person name="Nusbaum C."/>
            <person name="Birren B."/>
        </authorList>
    </citation>
    <scope>NUCLEOTIDE SEQUENCE [LARGE SCALE GENOMIC DNA]</scope>
    <source>
        <strain evidence="5">54008</strain>
    </source>
</reference>
<name>X0H2R3_FUSOX</name>
<dbReference type="PANTHER" id="PTHR44051:SF9">
    <property type="entry name" value="GLUTATHIONE S-TRANSFERASE 1"/>
    <property type="match status" value="1"/>
</dbReference>
<dbReference type="SFLD" id="SFLDG00358">
    <property type="entry name" value="Main_(cytGST)"/>
    <property type="match status" value="1"/>
</dbReference>
<dbReference type="OrthoDB" id="2309723at2759"/>
<comment type="similarity">
    <text evidence="1 2">Belongs to the GST superfamily.</text>
</comment>
<dbReference type="Gene3D" id="1.20.1050.10">
    <property type="match status" value="1"/>
</dbReference>
<proteinExistence type="inferred from homology"/>
<sequence>MIITQPDITLYFLNGSRAIRIAWLLEELGLSYKLVASSRGSNGQAPPEFKARIPTRLGNSPTIQDGDLVIQESGAIVEYLCEKYDAVSRLIPHEPRERAKVREWTEASEGTFLLHALSILYTRMGMPKEAAQYVPELEAKFAPNVCGALEWLEAELKSGPSHGQFLVGTDLTAADIMMGFSIEIIFTMKVGTERQKWPMTSKWLADMMEREAYKKAVEKTGYSL</sequence>
<dbReference type="SUPFAM" id="SSF47616">
    <property type="entry name" value="GST C-terminal domain-like"/>
    <property type="match status" value="1"/>
</dbReference>
<dbReference type="HOGENOM" id="CLU_011226_15_5_1"/>
<dbReference type="InterPro" id="IPR004045">
    <property type="entry name" value="Glutathione_S-Trfase_N"/>
</dbReference>
<feature type="domain" description="GST C-terminal" evidence="4">
    <location>
        <begin position="94"/>
        <end position="224"/>
    </location>
</feature>
<dbReference type="PANTHER" id="PTHR44051">
    <property type="entry name" value="GLUTATHIONE S-TRANSFERASE-RELATED"/>
    <property type="match status" value="1"/>
</dbReference>
<organism evidence="5">
    <name type="scientific">Fusarium oxysporum f. sp. conglutinans race 2 54008</name>
    <dbReference type="NCBI Taxonomy" id="1089457"/>
    <lineage>
        <taxon>Eukaryota</taxon>
        <taxon>Fungi</taxon>
        <taxon>Dikarya</taxon>
        <taxon>Ascomycota</taxon>
        <taxon>Pezizomycotina</taxon>
        <taxon>Sordariomycetes</taxon>
        <taxon>Hypocreomycetidae</taxon>
        <taxon>Hypocreales</taxon>
        <taxon>Nectriaceae</taxon>
        <taxon>Fusarium</taxon>
        <taxon>Fusarium oxysporum species complex</taxon>
    </lineage>
</organism>
<dbReference type="AlphaFoldDB" id="X0H2R3"/>
<dbReference type="Gene3D" id="3.40.30.10">
    <property type="entry name" value="Glutaredoxin"/>
    <property type="match status" value="1"/>
</dbReference>
<dbReference type="Proteomes" id="UP000030676">
    <property type="component" value="Unassembled WGS sequence"/>
</dbReference>
<evidence type="ECO:0000256" key="2">
    <source>
        <dbReference type="RuleBase" id="RU003494"/>
    </source>
</evidence>
<evidence type="ECO:0008006" key="6">
    <source>
        <dbReference type="Google" id="ProtNLM"/>
    </source>
</evidence>
<evidence type="ECO:0000259" key="3">
    <source>
        <dbReference type="PROSITE" id="PS50404"/>
    </source>
</evidence>
<dbReference type="InterPro" id="IPR036249">
    <property type="entry name" value="Thioredoxin-like_sf"/>
</dbReference>
<dbReference type="EMBL" id="KK033467">
    <property type="protein sequence ID" value="EXL66296.1"/>
    <property type="molecule type" value="Genomic_DNA"/>
</dbReference>
<gene>
    <name evidence="5" type="ORF">FOPG_17527</name>
</gene>
<feature type="domain" description="GST N-terminal" evidence="3">
    <location>
        <begin position="5"/>
        <end position="88"/>
    </location>
</feature>
<dbReference type="InterPro" id="IPR040079">
    <property type="entry name" value="Glutathione_S-Trfase"/>
</dbReference>
<dbReference type="InterPro" id="IPR010987">
    <property type="entry name" value="Glutathione-S-Trfase_C-like"/>
</dbReference>
<reference evidence="5" key="2">
    <citation type="submission" date="2014-03" db="EMBL/GenBank/DDBJ databases">
        <title>The Genome Annotation of Fusarium oxysporum PHW808.</title>
        <authorList>
            <consortium name="The Broad Institute Genomics Platform"/>
            <person name="Ma L.-J."/>
            <person name="Corby-Kistler H."/>
            <person name="Broz K."/>
            <person name="Gale L.R."/>
            <person name="Jonkers W."/>
            <person name="O'Donnell K."/>
            <person name="Ploetz R."/>
            <person name="Steinberg C."/>
            <person name="Schwartz D.C."/>
            <person name="VanEtten H."/>
            <person name="Zhou S."/>
            <person name="Young S.K."/>
            <person name="Zeng Q."/>
            <person name="Gargeya S."/>
            <person name="Fitzgerald M."/>
            <person name="Abouelleil A."/>
            <person name="Alvarado L."/>
            <person name="Chapman S.B."/>
            <person name="Gainer-Dewar J."/>
            <person name="Goldberg J."/>
            <person name="Griggs A."/>
            <person name="Gujja S."/>
            <person name="Hansen M."/>
            <person name="Howarth C."/>
            <person name="Imamovic A."/>
            <person name="Ireland A."/>
            <person name="Larimer J."/>
            <person name="McCowan C."/>
            <person name="Murphy C."/>
            <person name="Pearson M."/>
            <person name="Poon T.W."/>
            <person name="Priest M."/>
            <person name="Roberts A."/>
            <person name="Saif S."/>
            <person name="Shea T."/>
            <person name="Sykes S."/>
            <person name="Wortman J."/>
            <person name="Nusbaum C."/>
            <person name="Birren B."/>
        </authorList>
    </citation>
    <scope>NUCLEOTIDE SEQUENCE</scope>
    <source>
        <strain evidence="5">54008</strain>
    </source>
</reference>
<protein>
    <recommendedName>
        <fullName evidence="6">Glutathione S-transferase</fullName>
    </recommendedName>
</protein>
<dbReference type="Pfam" id="PF00043">
    <property type="entry name" value="GST_C"/>
    <property type="match status" value="1"/>
</dbReference>
<dbReference type="SFLD" id="SFLDS00019">
    <property type="entry name" value="Glutathione_Transferase_(cytos"/>
    <property type="match status" value="1"/>
</dbReference>
<evidence type="ECO:0000313" key="5">
    <source>
        <dbReference type="EMBL" id="EXL66296.1"/>
    </source>
</evidence>
<dbReference type="SUPFAM" id="SSF52833">
    <property type="entry name" value="Thioredoxin-like"/>
    <property type="match status" value="1"/>
</dbReference>
<dbReference type="SFLD" id="SFLDG01150">
    <property type="entry name" value="Main.1:_Beta-like"/>
    <property type="match status" value="1"/>
</dbReference>
<dbReference type="PROSITE" id="PS50404">
    <property type="entry name" value="GST_NTER"/>
    <property type="match status" value="1"/>
</dbReference>